<feature type="domain" description="26S proteasome non-ATPase regulatory subunit RPN1 C-terminal" evidence="11">
    <location>
        <begin position="856"/>
        <end position="909"/>
    </location>
</feature>
<feature type="domain" description="RPN1 N-terminal" evidence="10">
    <location>
        <begin position="51"/>
        <end position="347"/>
    </location>
</feature>
<comment type="similarity">
    <text evidence="3 8">Belongs to the proteasome subunit S2 family.</text>
</comment>
<dbReference type="GO" id="GO:0008540">
    <property type="term" value="C:proteasome regulatory particle, base subcomplex"/>
    <property type="evidence" value="ECO:0007669"/>
    <property type="project" value="UniProtKB-UniRule"/>
</dbReference>
<feature type="region of interest" description="Disordered" evidence="9">
    <location>
        <begin position="1"/>
        <end position="44"/>
    </location>
</feature>
<keyword evidence="6 8" id="KW-0647">Proteasome</keyword>
<gene>
    <name evidence="12" type="primary">PSMD2</name>
</gene>
<evidence type="ECO:0000256" key="2">
    <source>
        <dbReference type="ARBA" id="ARBA00004031"/>
    </source>
</evidence>
<feature type="region of interest" description="Disordered" evidence="9">
    <location>
        <begin position="618"/>
        <end position="646"/>
    </location>
</feature>
<dbReference type="CTD" id="6184"/>
<feature type="compositionally biased region" description="Basic and acidic residues" evidence="9">
    <location>
        <begin position="1"/>
        <end position="39"/>
    </location>
</feature>
<organism evidence="12">
    <name type="scientific">Bactrocera dorsalis</name>
    <name type="common">Oriental fruit fly</name>
    <name type="synonym">Dacus dorsalis</name>
    <dbReference type="NCBI Taxonomy" id="27457"/>
    <lineage>
        <taxon>Eukaryota</taxon>
        <taxon>Metazoa</taxon>
        <taxon>Ecdysozoa</taxon>
        <taxon>Arthropoda</taxon>
        <taxon>Hexapoda</taxon>
        <taxon>Insecta</taxon>
        <taxon>Pterygota</taxon>
        <taxon>Neoptera</taxon>
        <taxon>Endopterygota</taxon>
        <taxon>Diptera</taxon>
        <taxon>Brachycera</taxon>
        <taxon>Muscomorpha</taxon>
        <taxon>Tephritoidea</taxon>
        <taxon>Tephritidae</taxon>
        <taxon>Bactrocera</taxon>
        <taxon>Bactrocera</taxon>
    </lineage>
</organism>
<evidence type="ECO:0000313" key="12">
    <source>
        <dbReference type="EMBL" id="JAC47507.1"/>
    </source>
</evidence>
<evidence type="ECO:0000256" key="7">
    <source>
        <dbReference type="ARBA" id="ARBA00046857"/>
    </source>
</evidence>
<dbReference type="InterPro" id="IPR016643">
    <property type="entry name" value="26S_Psome_Rpn1"/>
</dbReference>
<accession>A0A034VZH7</accession>
<dbReference type="PANTHER" id="PTHR10943:SF1">
    <property type="entry name" value="26S PROTEASOME NON-ATPASE REGULATORY SUBUNIT 2"/>
    <property type="match status" value="1"/>
</dbReference>
<comment type="function">
    <text evidence="1 8">Component of the 26S proteasome, a multiprotein complex involved in the ATP-dependent degradation of ubiquitinated proteins. This complex plays a key role in the maintenance of protein homeostasis by removing misfolded or damaged proteins, which could impair cellular functions, and by removing proteins whose functions are no longer required. Therefore, the proteasome participates in numerous cellular processes, including cell cycle progression, apoptosis, or DNA damage repair.</text>
</comment>
<comment type="function">
    <text evidence="2">Binds to the intracellular domain of tumor necrosis factor type 1 receptor. The binding domain of TRAP1 and TRAP2 resides outside the death domain of TNFR1.</text>
</comment>
<dbReference type="AlphaFoldDB" id="A0A034VZH7"/>
<dbReference type="InterPro" id="IPR011989">
    <property type="entry name" value="ARM-like"/>
</dbReference>
<dbReference type="GeneID" id="105224271"/>
<dbReference type="RefSeq" id="XP_011200609.2">
    <property type="nucleotide sequence ID" value="XM_011202307.4"/>
</dbReference>
<dbReference type="GO" id="GO:0034515">
    <property type="term" value="C:proteasome storage granule"/>
    <property type="evidence" value="ECO:0007669"/>
    <property type="project" value="TreeGrafter"/>
</dbReference>
<dbReference type="Pfam" id="PF18051">
    <property type="entry name" value="RPN1_C"/>
    <property type="match status" value="1"/>
</dbReference>
<dbReference type="InterPro" id="IPR002015">
    <property type="entry name" value="Proteasome/cyclosome_rpt"/>
</dbReference>
<keyword evidence="5" id="KW-0677">Repeat</keyword>
<dbReference type="PANTHER" id="PTHR10943">
    <property type="entry name" value="26S PROTEASOME NON-ATPASE REGULATORY SUBUNIT"/>
    <property type="match status" value="1"/>
</dbReference>
<dbReference type="OrthoDB" id="10252509at2759"/>
<dbReference type="GO" id="GO:0043161">
    <property type="term" value="P:proteasome-mediated ubiquitin-dependent protein catabolic process"/>
    <property type="evidence" value="ECO:0007669"/>
    <property type="project" value="TreeGrafter"/>
</dbReference>
<dbReference type="GO" id="GO:0030234">
    <property type="term" value="F:enzyme regulator activity"/>
    <property type="evidence" value="ECO:0007669"/>
    <property type="project" value="UniProtKB-UniRule"/>
</dbReference>
<evidence type="ECO:0000259" key="10">
    <source>
        <dbReference type="Pfam" id="PF17781"/>
    </source>
</evidence>
<dbReference type="Gene3D" id="1.25.10.10">
    <property type="entry name" value="Leucine-rich Repeat Variant"/>
    <property type="match status" value="1"/>
</dbReference>
<evidence type="ECO:0000256" key="4">
    <source>
        <dbReference type="ARBA" id="ARBA00014928"/>
    </source>
</evidence>
<proteinExistence type="inferred from homology"/>
<name>A0A034VZH7_BACDO</name>
<dbReference type="FunFam" id="1.25.10.10:FF:000026">
    <property type="entry name" value="26S proteasome non-ATPase regulatory subunit 2"/>
    <property type="match status" value="1"/>
</dbReference>
<sequence length="911" mass="101077">MVAPKKDEKTVTEVKKDQVKETPEKETTKDAKDEGKEQELSDEDQQLQDELEMLVNRLQEPDKALYLPALEMLAKLIRASTTSMTSVPKPLKFMRPHYETMKTIYKQMPDQQTRQLCADIISVLSMTMGSGKDCLAYRFLCDRSQKIGDWGHEYVRHLSGEIASHYLDTSGEFQAQLIELVKQIIPYNMEHNAEADACDLLIEIDHLHLLQDYVDESAYPRVCLYLQSCYPYVPEPDNTIILETALQLARKFNQHTQALRLALMLNDMDKIAEIFKEPKDAAVQKQLAFMLARQQVCLELDESVPDYDDLMEIMSNTNLNKHFLNLARELDIMEAKTPEDIYKSHLDNARTRFASIQVDSAKQNLAASFVNGFVNAGFGVDKLLSEDGNKWLYKNKEHGMLSATASLGLILLWDVDGGLTMIDKYLYSTDDYIKSGALLACGIVNCGIRNEVDPAHALLADYIDNQNTSMRIGAILGLGIAYAGSNRAIVIDTLKTVFAANGKNAANVEIMGIAALSLGLISVGSCNAEITEILLQTIMGLSKSDLKDTYSRFLWLGLGLLYLGRQKATEAVMLTLEVLDEPYRSMATTMVDICAYAGTGNVLKIQQLLHICSDHYESSNADSADEKGKKDKNKEKDKAEKEKEKEKDLSATQAIAVLGIALIAMGEDIGAEMAFRSFGNLLRYCEPCIRRAVPLALGLISASNPKLNILDTLSKFSHDSDAEVAHNAIFAMGLIGAGTNNARLASMLRQLAQYHSKDPSNLFMVRIAQSLTHLGKGTLTLSPYHSDRQLMNPMAVAGLMATLVSLLDVKTLILGRSHYLLYTLVPAMQARMLITFDEELNQLQVPVRVGIAIDVVGQAGKPKTITGFQTHTTPVLLAMGERAELATDEYISLTPVMEGFVILKKNPNFVK</sequence>
<evidence type="ECO:0000256" key="9">
    <source>
        <dbReference type="SAM" id="MobiDB-lite"/>
    </source>
</evidence>
<dbReference type="SUPFAM" id="SSF48371">
    <property type="entry name" value="ARM repeat"/>
    <property type="match status" value="1"/>
</dbReference>
<dbReference type="Pfam" id="PF01851">
    <property type="entry name" value="PC_rep"/>
    <property type="match status" value="3"/>
</dbReference>
<dbReference type="PIRSF" id="PIRSF015965">
    <property type="entry name" value="26S_Psome_Rpn1"/>
    <property type="match status" value="1"/>
</dbReference>
<evidence type="ECO:0000256" key="1">
    <source>
        <dbReference type="ARBA" id="ARBA00002362"/>
    </source>
</evidence>
<feature type="compositionally biased region" description="Basic and acidic residues" evidence="9">
    <location>
        <begin position="624"/>
        <end position="646"/>
    </location>
</feature>
<evidence type="ECO:0000256" key="3">
    <source>
        <dbReference type="ARBA" id="ARBA00005460"/>
    </source>
</evidence>
<dbReference type="GO" id="GO:0005634">
    <property type="term" value="C:nucleus"/>
    <property type="evidence" value="ECO:0007669"/>
    <property type="project" value="TreeGrafter"/>
</dbReference>
<dbReference type="Pfam" id="PF17781">
    <property type="entry name" value="RPN1_RPN2_N"/>
    <property type="match status" value="1"/>
</dbReference>
<protein>
    <recommendedName>
        <fullName evidence="4 8">26S proteasome non-ATPase regulatory subunit 2</fullName>
    </recommendedName>
</protein>
<reference evidence="12" key="1">
    <citation type="journal article" date="2014" name="BMC Genomics">
        <title>Characterizing the developmental transcriptome of the oriental fruit fly, Bactrocera dorsalis (Diptera: Tephritidae) through comparative genomic analysis with Drosophila melanogaster utilizing modENCODE datasets.</title>
        <authorList>
            <person name="Geib S.M."/>
            <person name="Calla B."/>
            <person name="Hall B."/>
            <person name="Hou S."/>
            <person name="Manoukis N.C."/>
        </authorList>
    </citation>
    <scope>NUCLEOTIDE SEQUENCE</scope>
    <source>
        <strain evidence="12">Punador</strain>
    </source>
</reference>
<evidence type="ECO:0000259" key="11">
    <source>
        <dbReference type="Pfam" id="PF18051"/>
    </source>
</evidence>
<evidence type="ECO:0000256" key="5">
    <source>
        <dbReference type="ARBA" id="ARBA00022737"/>
    </source>
</evidence>
<dbReference type="EMBL" id="GAKP01011445">
    <property type="protein sequence ID" value="JAC47507.1"/>
    <property type="molecule type" value="Transcribed_RNA"/>
</dbReference>
<dbReference type="EMBL" id="GAKP01011443">
    <property type="protein sequence ID" value="JAC47509.1"/>
    <property type="molecule type" value="Transcribed_RNA"/>
</dbReference>
<evidence type="ECO:0000256" key="6">
    <source>
        <dbReference type="ARBA" id="ARBA00022942"/>
    </source>
</evidence>
<dbReference type="InterPro" id="IPR016024">
    <property type="entry name" value="ARM-type_fold"/>
</dbReference>
<dbReference type="InterPro" id="IPR040892">
    <property type="entry name" value="RPN1_N"/>
</dbReference>
<evidence type="ECO:0000256" key="8">
    <source>
        <dbReference type="PIRNR" id="PIRNR015965"/>
    </source>
</evidence>
<comment type="subunit">
    <text evidence="7">Component of the 19S proteasome regulatory particle complex. The 26S proteasome consists of a 20S core particle (CP) and two 19S regulatory subunits (RP). The regulatory particle is made of a lid composed of 9 subunits, a base containing 6 ATPases and few additional components including PSMD2. Interacts with RPGRIP1L. Interacts with CRY1 in a KDM8-dependent manner. Interacts (via C-terminus) with phosphatase UBLCP1 (via ubiquitin-like domain); the interaction recruits UBLCP1 to the 19S regulatory particle where it dephosphorylates 19S subunit PSMC2/RPT1 which impairs PSMC2 ATPase activity and disrupts 26S proteasome assembly.</text>
</comment>
<dbReference type="InterPro" id="IPR041433">
    <property type="entry name" value="RPN1_C"/>
</dbReference>
<dbReference type="KEGG" id="bdr:105224271"/>
<dbReference type="GO" id="GO:0042176">
    <property type="term" value="P:regulation of protein catabolic process"/>
    <property type="evidence" value="ECO:0007669"/>
    <property type="project" value="InterPro"/>
</dbReference>